<evidence type="ECO:0000313" key="7">
    <source>
        <dbReference type="Proteomes" id="UP000308488"/>
    </source>
</evidence>
<organism evidence="6 7">
    <name type="scientific">Marinobacter panjinensis</name>
    <dbReference type="NCBI Taxonomy" id="2576384"/>
    <lineage>
        <taxon>Bacteria</taxon>
        <taxon>Pseudomonadati</taxon>
        <taxon>Pseudomonadota</taxon>
        <taxon>Gammaproteobacteria</taxon>
        <taxon>Pseudomonadales</taxon>
        <taxon>Marinobacteraceae</taxon>
        <taxon>Marinobacter</taxon>
    </lineage>
</organism>
<evidence type="ECO:0000256" key="4">
    <source>
        <dbReference type="ARBA" id="ARBA00023163"/>
    </source>
</evidence>
<dbReference type="SUPFAM" id="SSF46785">
    <property type="entry name" value="Winged helix' DNA-binding domain"/>
    <property type="match status" value="1"/>
</dbReference>
<dbReference type="InterPro" id="IPR050313">
    <property type="entry name" value="Carb_Metab_HTH_regulators"/>
</dbReference>
<keyword evidence="1" id="KW-0678">Repressor</keyword>
<dbReference type="InterPro" id="IPR036390">
    <property type="entry name" value="WH_DNA-bd_sf"/>
</dbReference>
<dbReference type="RefSeq" id="WP_137436990.1">
    <property type="nucleotide sequence ID" value="NZ_SZYH01000001.1"/>
</dbReference>
<evidence type="ECO:0000259" key="5">
    <source>
        <dbReference type="PROSITE" id="PS51000"/>
    </source>
</evidence>
<dbReference type="InterPro" id="IPR001034">
    <property type="entry name" value="DeoR_HTH"/>
</dbReference>
<keyword evidence="7" id="KW-1185">Reference proteome</keyword>
<accession>A0A4V6CUH3</accession>
<dbReference type="SMART" id="SM00420">
    <property type="entry name" value="HTH_DEOR"/>
    <property type="match status" value="1"/>
</dbReference>
<dbReference type="InterPro" id="IPR036388">
    <property type="entry name" value="WH-like_DNA-bd_sf"/>
</dbReference>
<evidence type="ECO:0000256" key="3">
    <source>
        <dbReference type="ARBA" id="ARBA00023125"/>
    </source>
</evidence>
<comment type="caution">
    <text evidence="6">The sequence shown here is derived from an EMBL/GenBank/DDBJ whole genome shotgun (WGS) entry which is preliminary data.</text>
</comment>
<sequence>MKLTKRQTQILEQVRRDNHVEVEDIARQFRVTSQTIRKDINRLCELGLLRRRYGGVSLPSSMSNVSVMSRRVLNQFAKQALAATVAGHIPENSSVFLGVGSTMEFVARELSAHGSLQVLTNNLSVVSALSGNPGIEVIVSRGSLRHYDLDLVGHQTVAFFNDFRADFGVIGTGSLDSADGLMDFDPREAEISQAILANSRQRVLVADHSKWERTASVKVAPFSGIDLFITDSIPDDKRHVLPASLKVIRTQEG</sequence>
<dbReference type="PANTHER" id="PTHR30363:SF4">
    <property type="entry name" value="GLYCEROL-3-PHOSPHATE REGULON REPRESSOR"/>
    <property type="match status" value="1"/>
</dbReference>
<dbReference type="PRINTS" id="PR00037">
    <property type="entry name" value="HTHLACR"/>
</dbReference>
<dbReference type="InterPro" id="IPR014036">
    <property type="entry name" value="DeoR-like_C"/>
</dbReference>
<evidence type="ECO:0000256" key="2">
    <source>
        <dbReference type="ARBA" id="ARBA00023015"/>
    </source>
</evidence>
<dbReference type="OrthoDB" id="9814815at2"/>
<gene>
    <name evidence="6" type="ORF">FDP08_15330</name>
</gene>
<dbReference type="AlphaFoldDB" id="A0A4V6CUH3"/>
<protein>
    <submittedName>
        <fullName evidence="6">DeoR/GlpR transcriptional regulator</fullName>
    </submittedName>
</protein>
<proteinExistence type="predicted"/>
<keyword evidence="3" id="KW-0238">DNA-binding</keyword>
<dbReference type="PROSITE" id="PS00894">
    <property type="entry name" value="HTH_DEOR_1"/>
    <property type="match status" value="1"/>
</dbReference>
<keyword evidence="2" id="KW-0805">Transcription regulation</keyword>
<dbReference type="GO" id="GO:0003677">
    <property type="term" value="F:DNA binding"/>
    <property type="evidence" value="ECO:0007669"/>
    <property type="project" value="UniProtKB-KW"/>
</dbReference>
<dbReference type="PANTHER" id="PTHR30363">
    <property type="entry name" value="HTH-TYPE TRANSCRIPTIONAL REGULATOR SRLR-RELATED"/>
    <property type="match status" value="1"/>
</dbReference>
<dbReference type="SUPFAM" id="SSF100950">
    <property type="entry name" value="NagB/RpiA/CoA transferase-like"/>
    <property type="match status" value="1"/>
</dbReference>
<dbReference type="PROSITE" id="PS51000">
    <property type="entry name" value="HTH_DEOR_2"/>
    <property type="match status" value="1"/>
</dbReference>
<dbReference type="Proteomes" id="UP000308488">
    <property type="component" value="Unassembled WGS sequence"/>
</dbReference>
<dbReference type="Gene3D" id="1.10.10.10">
    <property type="entry name" value="Winged helix-like DNA-binding domain superfamily/Winged helix DNA-binding domain"/>
    <property type="match status" value="1"/>
</dbReference>
<dbReference type="InterPro" id="IPR018356">
    <property type="entry name" value="Tscrpt_reg_HTH_DeoR_CS"/>
</dbReference>
<reference evidence="6 7" key="1">
    <citation type="submission" date="2019-05" db="EMBL/GenBank/DDBJ databases">
        <title>Marinobacter panjinensis sp. nov., a moderately halophilic bacterium isolated from sea tidal flat environment.</title>
        <authorList>
            <person name="Yang W."/>
            <person name="An M."/>
            <person name="He W."/>
            <person name="Luo X."/>
            <person name="Zhu L."/>
            <person name="Chen G."/>
            <person name="Zhang Y."/>
            <person name="Wang Y."/>
        </authorList>
    </citation>
    <scope>NUCLEOTIDE SEQUENCE [LARGE SCALE GENOMIC DNA]</scope>
    <source>
        <strain evidence="6 7">PJ-16</strain>
    </source>
</reference>
<dbReference type="Pfam" id="PF08220">
    <property type="entry name" value="HTH_DeoR"/>
    <property type="match status" value="1"/>
</dbReference>
<keyword evidence="4" id="KW-0804">Transcription</keyword>
<dbReference type="Pfam" id="PF00455">
    <property type="entry name" value="DeoRC"/>
    <property type="match status" value="1"/>
</dbReference>
<dbReference type="EMBL" id="SZYH01000001">
    <property type="protein sequence ID" value="TKV69375.1"/>
    <property type="molecule type" value="Genomic_DNA"/>
</dbReference>
<dbReference type="SMART" id="SM01134">
    <property type="entry name" value="DeoRC"/>
    <property type="match status" value="1"/>
</dbReference>
<name>A0A4V6CUH3_9GAMM</name>
<dbReference type="Gene3D" id="3.40.50.1360">
    <property type="match status" value="1"/>
</dbReference>
<dbReference type="InterPro" id="IPR037171">
    <property type="entry name" value="NagB/RpiA_transferase-like"/>
</dbReference>
<feature type="domain" description="HTH deoR-type" evidence="5">
    <location>
        <begin position="3"/>
        <end position="58"/>
    </location>
</feature>
<evidence type="ECO:0000256" key="1">
    <source>
        <dbReference type="ARBA" id="ARBA00022491"/>
    </source>
</evidence>
<dbReference type="GO" id="GO:0003700">
    <property type="term" value="F:DNA-binding transcription factor activity"/>
    <property type="evidence" value="ECO:0007669"/>
    <property type="project" value="InterPro"/>
</dbReference>
<evidence type="ECO:0000313" key="6">
    <source>
        <dbReference type="EMBL" id="TKV69375.1"/>
    </source>
</evidence>